<reference evidence="2" key="1">
    <citation type="submission" date="2020-06" db="EMBL/GenBank/DDBJ databases">
        <authorList>
            <person name="Li T."/>
            <person name="Hu X."/>
            <person name="Zhang T."/>
            <person name="Song X."/>
            <person name="Zhang H."/>
            <person name="Dai N."/>
            <person name="Sheng W."/>
            <person name="Hou X."/>
            <person name="Wei L."/>
        </authorList>
    </citation>
    <scope>NUCLEOTIDE SEQUENCE</scope>
    <source>
        <strain evidence="2">KEN8</strain>
        <tissue evidence="2">Leaf</tissue>
    </source>
</reference>
<comment type="caution">
    <text evidence="2">The sequence shown here is derived from an EMBL/GenBank/DDBJ whole genome shotgun (WGS) entry which is preliminary data.</text>
</comment>
<dbReference type="PANTHER" id="PTHR10257">
    <property type="entry name" value="SERINE/THREONINE PROTEIN PHOSPHATASE 2A PP2A REGULATORY SUBUNIT B"/>
    <property type="match status" value="1"/>
</dbReference>
<feature type="compositionally biased region" description="Polar residues" evidence="1">
    <location>
        <begin position="23"/>
        <end position="65"/>
    </location>
</feature>
<dbReference type="AlphaFoldDB" id="A0AAW2SUH4"/>
<protein>
    <submittedName>
        <fullName evidence="2">Serine/threonine protein phosphatase 2A regulatory subunit B' theta isoform</fullName>
    </submittedName>
</protein>
<dbReference type="FunFam" id="1.25.10.10:FF:000353">
    <property type="entry name" value="Serine/threonine-protein phosphatase 2A 56 kDa regulatory subunit"/>
    <property type="match status" value="1"/>
</dbReference>
<gene>
    <name evidence="2" type="ORF">Scaly_0023300</name>
</gene>
<dbReference type="Gene3D" id="1.25.10.10">
    <property type="entry name" value="Leucine-rich Repeat Variant"/>
    <property type="match status" value="1"/>
</dbReference>
<dbReference type="InterPro" id="IPR002554">
    <property type="entry name" value="PP2A_B56"/>
</dbReference>
<name>A0AAW2SUH4_9LAMI</name>
<dbReference type="SUPFAM" id="SSF48371">
    <property type="entry name" value="ARM repeat"/>
    <property type="match status" value="1"/>
</dbReference>
<reference evidence="2" key="2">
    <citation type="journal article" date="2024" name="Plant">
        <title>Genomic evolution and insights into agronomic trait innovations of Sesamum species.</title>
        <authorList>
            <person name="Miao H."/>
            <person name="Wang L."/>
            <person name="Qu L."/>
            <person name="Liu H."/>
            <person name="Sun Y."/>
            <person name="Le M."/>
            <person name="Wang Q."/>
            <person name="Wei S."/>
            <person name="Zheng Y."/>
            <person name="Lin W."/>
            <person name="Duan Y."/>
            <person name="Cao H."/>
            <person name="Xiong S."/>
            <person name="Wang X."/>
            <person name="Wei L."/>
            <person name="Li C."/>
            <person name="Ma Q."/>
            <person name="Ju M."/>
            <person name="Zhao R."/>
            <person name="Li G."/>
            <person name="Mu C."/>
            <person name="Tian Q."/>
            <person name="Mei H."/>
            <person name="Zhang T."/>
            <person name="Gao T."/>
            <person name="Zhang H."/>
        </authorList>
    </citation>
    <scope>NUCLEOTIDE SEQUENCE</scope>
    <source>
        <strain evidence="2">KEN8</strain>
    </source>
</reference>
<dbReference type="EMBL" id="JACGWM010000001">
    <property type="protein sequence ID" value="KAL0395749.1"/>
    <property type="molecule type" value="Genomic_DNA"/>
</dbReference>
<dbReference type="InterPro" id="IPR016024">
    <property type="entry name" value="ARM-type_fold"/>
</dbReference>
<dbReference type="Pfam" id="PF01603">
    <property type="entry name" value="B56"/>
    <property type="match status" value="1"/>
</dbReference>
<proteinExistence type="predicted"/>
<dbReference type="GO" id="GO:0019888">
    <property type="term" value="F:protein phosphatase regulator activity"/>
    <property type="evidence" value="ECO:0007669"/>
    <property type="project" value="InterPro"/>
</dbReference>
<evidence type="ECO:0000256" key="1">
    <source>
        <dbReference type="SAM" id="MobiDB-lite"/>
    </source>
</evidence>
<feature type="region of interest" description="Disordered" evidence="1">
    <location>
        <begin position="1"/>
        <end position="77"/>
    </location>
</feature>
<accession>A0AAW2SUH4</accession>
<organism evidence="2">
    <name type="scientific">Sesamum calycinum</name>
    <dbReference type="NCBI Taxonomy" id="2727403"/>
    <lineage>
        <taxon>Eukaryota</taxon>
        <taxon>Viridiplantae</taxon>
        <taxon>Streptophyta</taxon>
        <taxon>Embryophyta</taxon>
        <taxon>Tracheophyta</taxon>
        <taxon>Spermatophyta</taxon>
        <taxon>Magnoliopsida</taxon>
        <taxon>eudicotyledons</taxon>
        <taxon>Gunneridae</taxon>
        <taxon>Pentapetalae</taxon>
        <taxon>asterids</taxon>
        <taxon>lamiids</taxon>
        <taxon>Lamiales</taxon>
        <taxon>Pedaliaceae</taxon>
        <taxon>Sesamum</taxon>
    </lineage>
</organism>
<dbReference type="PANTHER" id="PTHR10257:SF60">
    <property type="entry name" value="SERINE_THREONINE PROTEIN PHOSPHATASE 2A 55 KDA REGULATORY SUBUNIT B' DELTA ISOFORM"/>
    <property type="match status" value="1"/>
</dbReference>
<sequence length="368" mass="41943">MIKNILNKLPRKQTKLVDHRDGGSSTYPSNASTTSRSSYAVGSRSGNSNTTIGPGISSTSNSGPSYGNKLHDALNTKVNGNAGPVPYEALPSFRDVPNAEKQNLFIKKLSLCCVVFDFTDPVKNLKEKDIKRQTLVELVDYVASANAKFTETVMQEIVRMISINLFRTLSTQPRENKVLEAFDLEEEEPLMDPAWPHLQVVYEFLLRFVASPETDAKLAKRYIDHAFVLRLLDLFDSEDPRERDYLKTVLHRIYGKFMVHRPFIRKAINNIFYRFIFETEKHNGIAELLEILGSIINGFALPLKEEHKLFLVRALIPLHKPKCIPMYHQQLSYCITQFVEKDCKLADTVIRAYSNIGQSQTVQRRLCS</sequence>
<dbReference type="GO" id="GO:0007165">
    <property type="term" value="P:signal transduction"/>
    <property type="evidence" value="ECO:0007669"/>
    <property type="project" value="InterPro"/>
</dbReference>
<dbReference type="GO" id="GO:0000159">
    <property type="term" value="C:protein phosphatase type 2A complex"/>
    <property type="evidence" value="ECO:0007669"/>
    <property type="project" value="InterPro"/>
</dbReference>
<evidence type="ECO:0000313" key="2">
    <source>
        <dbReference type="EMBL" id="KAL0395749.1"/>
    </source>
</evidence>
<dbReference type="InterPro" id="IPR011989">
    <property type="entry name" value="ARM-like"/>
</dbReference>